<organism evidence="1 2">
    <name type="scientific">Araneus ventricosus</name>
    <name type="common">Orbweaver spider</name>
    <name type="synonym">Epeira ventricosa</name>
    <dbReference type="NCBI Taxonomy" id="182803"/>
    <lineage>
        <taxon>Eukaryota</taxon>
        <taxon>Metazoa</taxon>
        <taxon>Ecdysozoa</taxon>
        <taxon>Arthropoda</taxon>
        <taxon>Chelicerata</taxon>
        <taxon>Arachnida</taxon>
        <taxon>Araneae</taxon>
        <taxon>Araneomorphae</taxon>
        <taxon>Entelegynae</taxon>
        <taxon>Araneoidea</taxon>
        <taxon>Araneidae</taxon>
        <taxon>Araneus</taxon>
    </lineage>
</organism>
<reference evidence="1 2" key="1">
    <citation type="journal article" date="2019" name="Sci. Rep.">
        <title>Orb-weaving spider Araneus ventricosus genome elucidates the spidroin gene catalogue.</title>
        <authorList>
            <person name="Kono N."/>
            <person name="Nakamura H."/>
            <person name="Ohtoshi R."/>
            <person name="Moran D.A.P."/>
            <person name="Shinohara A."/>
            <person name="Yoshida Y."/>
            <person name="Fujiwara M."/>
            <person name="Mori M."/>
            <person name="Tomita M."/>
            <person name="Arakawa K."/>
        </authorList>
    </citation>
    <scope>NUCLEOTIDE SEQUENCE [LARGE SCALE GENOMIC DNA]</scope>
</reference>
<gene>
    <name evidence="1" type="ORF">AVEN_8549_1</name>
</gene>
<dbReference type="Proteomes" id="UP000499080">
    <property type="component" value="Unassembled WGS sequence"/>
</dbReference>
<keyword evidence="2" id="KW-1185">Reference proteome</keyword>
<dbReference type="AlphaFoldDB" id="A0A4Y2NLD3"/>
<evidence type="ECO:0000313" key="1">
    <source>
        <dbReference type="EMBL" id="GBN40318.1"/>
    </source>
</evidence>
<dbReference type="EMBL" id="BGPR01009487">
    <property type="protein sequence ID" value="GBN40318.1"/>
    <property type="molecule type" value="Genomic_DNA"/>
</dbReference>
<comment type="caution">
    <text evidence="1">The sequence shown here is derived from an EMBL/GenBank/DDBJ whole genome shotgun (WGS) entry which is preliminary data.</text>
</comment>
<protein>
    <submittedName>
        <fullName evidence="1">Uncharacterized protein</fullName>
    </submittedName>
</protein>
<sequence>MSFPPENGPKGITHNEKQEVISSSKFYYTCIPEPDSPDFFQGHSLFQRHLDEWESHLIGLEYIVEVRDTDKTQVKKYHCGLCMEQLIGVNTDGQIVTNHVSSYKHAYAYM</sequence>
<accession>A0A4Y2NLD3</accession>
<proteinExistence type="predicted"/>
<evidence type="ECO:0000313" key="2">
    <source>
        <dbReference type="Proteomes" id="UP000499080"/>
    </source>
</evidence>
<name>A0A4Y2NLD3_ARAVE</name>
<feature type="non-terminal residue" evidence="1">
    <location>
        <position position="110"/>
    </location>
</feature>